<name>A0A2M7REK5_9BACT</name>
<dbReference type="Proteomes" id="UP000228689">
    <property type="component" value="Unassembled WGS sequence"/>
</dbReference>
<proteinExistence type="predicted"/>
<protein>
    <submittedName>
        <fullName evidence="1">Uncharacterized protein</fullName>
    </submittedName>
</protein>
<comment type="caution">
    <text evidence="1">The sequence shown here is derived from an EMBL/GenBank/DDBJ whole genome shotgun (WGS) entry which is preliminary data.</text>
</comment>
<reference evidence="2" key="1">
    <citation type="submission" date="2017-09" db="EMBL/GenBank/DDBJ databases">
        <title>Depth-based differentiation of microbial function through sediment-hosted aquifers and enrichment of novel symbionts in the deep terrestrial subsurface.</title>
        <authorList>
            <person name="Probst A.J."/>
            <person name="Ladd B."/>
            <person name="Jarett J.K."/>
            <person name="Geller-Mcgrath D.E."/>
            <person name="Sieber C.M.K."/>
            <person name="Emerson J.B."/>
            <person name="Anantharaman K."/>
            <person name="Thomas B.C."/>
            <person name="Malmstrom R."/>
            <person name="Stieglmeier M."/>
            <person name="Klingl A."/>
            <person name="Woyke T."/>
            <person name="Ryan C.M."/>
            <person name="Banfield J.F."/>
        </authorList>
    </citation>
    <scope>NUCLEOTIDE SEQUENCE [LARGE SCALE GENOMIC DNA]</scope>
</reference>
<gene>
    <name evidence="1" type="ORF">COY67_01415</name>
</gene>
<dbReference type="EMBL" id="PFMC01000038">
    <property type="protein sequence ID" value="PIY95104.1"/>
    <property type="molecule type" value="Genomic_DNA"/>
</dbReference>
<sequence length="347" mass="39853">MSDFIVKEYAVKDKDGKIKIWQSGKLINYQKWLAEQASKFHSTGGFTEQSAMLDTGMEEPRLAPPAPALRIEIRKYSLEKIVERLKEQFSLQLTEESLNRFNKLLLSYFRGARQIVDVRRNLQQDWFQKQSSLRISQIDQLVAVIKEIEIKIKSNHGEVVSMEIEGEKMKALPQVQQQIRQAQIEAKESVQNSMNKGDIGEMVVKKEEIEEPRKFFSFKKRSQALSSGKIPIEEVKRFNKLVGPVEELRQLSLKVFRRLGTTASQTTEKILRRVDSLSDGSLQKKLGIIQAWQGSPVYNLYVKLGRMSLEEGLSVETIINRETNTGQETLTAEEFAAISDLNKKLRF</sequence>
<organism evidence="1 2">
    <name type="scientific">Candidatus Komeilibacteria bacterium CG_4_10_14_0_8_um_filter_37_78</name>
    <dbReference type="NCBI Taxonomy" id="1974471"/>
    <lineage>
        <taxon>Bacteria</taxon>
        <taxon>Candidatus Komeiliibacteriota</taxon>
    </lineage>
</organism>
<dbReference type="AlphaFoldDB" id="A0A2M7REK5"/>
<evidence type="ECO:0000313" key="2">
    <source>
        <dbReference type="Proteomes" id="UP000228689"/>
    </source>
</evidence>
<evidence type="ECO:0000313" key="1">
    <source>
        <dbReference type="EMBL" id="PIY95104.1"/>
    </source>
</evidence>
<accession>A0A2M7REK5</accession>